<evidence type="ECO:0000313" key="1">
    <source>
        <dbReference type="EMBL" id="JAH81466.1"/>
    </source>
</evidence>
<dbReference type="EMBL" id="GBXM01027111">
    <property type="protein sequence ID" value="JAH81466.1"/>
    <property type="molecule type" value="Transcribed_RNA"/>
</dbReference>
<accession>A0A0E9VTW0</accession>
<name>A0A0E9VTW0_ANGAN</name>
<reference evidence="1" key="2">
    <citation type="journal article" date="2015" name="Fish Shellfish Immunol.">
        <title>Early steps in the European eel (Anguilla anguilla)-Vibrio vulnificus interaction in the gills: Role of the RtxA13 toxin.</title>
        <authorList>
            <person name="Callol A."/>
            <person name="Pajuelo D."/>
            <person name="Ebbesson L."/>
            <person name="Teles M."/>
            <person name="MacKenzie S."/>
            <person name="Amaro C."/>
        </authorList>
    </citation>
    <scope>NUCLEOTIDE SEQUENCE</scope>
</reference>
<organism evidence="1">
    <name type="scientific">Anguilla anguilla</name>
    <name type="common">European freshwater eel</name>
    <name type="synonym">Muraena anguilla</name>
    <dbReference type="NCBI Taxonomy" id="7936"/>
    <lineage>
        <taxon>Eukaryota</taxon>
        <taxon>Metazoa</taxon>
        <taxon>Chordata</taxon>
        <taxon>Craniata</taxon>
        <taxon>Vertebrata</taxon>
        <taxon>Euteleostomi</taxon>
        <taxon>Actinopterygii</taxon>
        <taxon>Neopterygii</taxon>
        <taxon>Teleostei</taxon>
        <taxon>Anguilliformes</taxon>
        <taxon>Anguillidae</taxon>
        <taxon>Anguilla</taxon>
    </lineage>
</organism>
<protein>
    <submittedName>
        <fullName evidence="1">Uncharacterized protein</fullName>
    </submittedName>
</protein>
<sequence>MHPVPAFPLVRNY</sequence>
<reference evidence="1" key="1">
    <citation type="submission" date="2014-11" db="EMBL/GenBank/DDBJ databases">
        <authorList>
            <person name="Amaro Gonzalez C."/>
        </authorList>
    </citation>
    <scope>NUCLEOTIDE SEQUENCE</scope>
</reference>
<proteinExistence type="predicted"/>